<dbReference type="Pfam" id="PF19040">
    <property type="entry name" value="SGNH"/>
    <property type="match status" value="1"/>
</dbReference>
<accession>A0AAV5VPI6</accession>
<dbReference type="GO" id="GO:0016020">
    <property type="term" value="C:membrane"/>
    <property type="evidence" value="ECO:0007669"/>
    <property type="project" value="TreeGrafter"/>
</dbReference>
<comment type="caution">
    <text evidence="3">The sequence shown here is derived from an EMBL/GenBank/DDBJ whole genome shotgun (WGS) entry which is preliminary data.</text>
</comment>
<dbReference type="PANTHER" id="PTHR23028:SF127">
    <property type="entry name" value="ACYL_TRANSF_3 DOMAIN-CONTAINING PROTEIN-RELATED"/>
    <property type="match status" value="1"/>
</dbReference>
<keyword evidence="1" id="KW-0472">Membrane</keyword>
<dbReference type="AlphaFoldDB" id="A0AAV5VPI6"/>
<evidence type="ECO:0000259" key="2">
    <source>
        <dbReference type="Pfam" id="PF19040"/>
    </source>
</evidence>
<dbReference type="InterPro" id="IPR043968">
    <property type="entry name" value="SGNH"/>
</dbReference>
<dbReference type="EMBL" id="BTSY01000003">
    <property type="protein sequence ID" value="GMT20228.1"/>
    <property type="molecule type" value="Genomic_DNA"/>
</dbReference>
<feature type="transmembrane region" description="Helical" evidence="1">
    <location>
        <begin position="87"/>
        <end position="109"/>
    </location>
</feature>
<evidence type="ECO:0000313" key="3">
    <source>
        <dbReference type="EMBL" id="GMT20228.1"/>
    </source>
</evidence>
<dbReference type="InterPro" id="IPR050879">
    <property type="entry name" value="Acyltransferase_3"/>
</dbReference>
<feature type="non-terminal residue" evidence="3">
    <location>
        <position position="1"/>
    </location>
</feature>
<keyword evidence="1" id="KW-1133">Transmembrane helix</keyword>
<sequence length="270" mass="30411">QEAALRIEITLLSATLLVSNLSTAFLTNRWLQILGDASYALYLLHWPAVCIIKELDIDSVHMRLATMLFTVVLSIICHLYYEKWYLSLPTASTLALVTVLYLSSLTVIVTSQVEESLPGAQSNFNSTAALVQWEIESNKNISEKEATKINQEFERTNWRSLKFPNCKIRSKKDANPFGFCDLQPGNGSLHFLIMGNSYAANLGGMILEHFRPFYGKVQSRSISECEPLISTKDRFCPNAAPAHAKYDADVEREQPDVLFLVFRIVLISNL</sequence>
<feature type="transmembrane region" description="Helical" evidence="1">
    <location>
        <begin position="7"/>
        <end position="27"/>
    </location>
</feature>
<dbReference type="Proteomes" id="UP001432322">
    <property type="component" value="Unassembled WGS sequence"/>
</dbReference>
<keyword evidence="4" id="KW-1185">Reference proteome</keyword>
<proteinExistence type="predicted"/>
<keyword evidence="1" id="KW-0812">Transmembrane</keyword>
<evidence type="ECO:0000313" key="4">
    <source>
        <dbReference type="Proteomes" id="UP001432322"/>
    </source>
</evidence>
<dbReference type="PANTHER" id="PTHR23028">
    <property type="entry name" value="ACETYLTRANSFERASE"/>
    <property type="match status" value="1"/>
</dbReference>
<organism evidence="3 4">
    <name type="scientific">Pristionchus fissidentatus</name>
    <dbReference type="NCBI Taxonomy" id="1538716"/>
    <lineage>
        <taxon>Eukaryota</taxon>
        <taxon>Metazoa</taxon>
        <taxon>Ecdysozoa</taxon>
        <taxon>Nematoda</taxon>
        <taxon>Chromadorea</taxon>
        <taxon>Rhabditida</taxon>
        <taxon>Rhabditina</taxon>
        <taxon>Diplogasteromorpha</taxon>
        <taxon>Diplogasteroidea</taxon>
        <taxon>Neodiplogasteridae</taxon>
        <taxon>Pristionchus</taxon>
    </lineage>
</organism>
<name>A0AAV5VPI6_9BILA</name>
<feature type="transmembrane region" description="Helical" evidence="1">
    <location>
        <begin position="64"/>
        <end position="81"/>
    </location>
</feature>
<protein>
    <recommendedName>
        <fullName evidence="2">SGNH domain-containing protein</fullName>
    </recommendedName>
</protein>
<feature type="domain" description="SGNH" evidence="2">
    <location>
        <begin position="166"/>
        <end position="264"/>
    </location>
</feature>
<gene>
    <name evidence="3" type="ORF">PFISCL1PPCAC_11525</name>
</gene>
<dbReference type="GO" id="GO:0000271">
    <property type="term" value="P:polysaccharide biosynthetic process"/>
    <property type="evidence" value="ECO:0007669"/>
    <property type="project" value="TreeGrafter"/>
</dbReference>
<evidence type="ECO:0000256" key="1">
    <source>
        <dbReference type="SAM" id="Phobius"/>
    </source>
</evidence>
<reference evidence="3" key="1">
    <citation type="submission" date="2023-10" db="EMBL/GenBank/DDBJ databases">
        <title>Genome assembly of Pristionchus species.</title>
        <authorList>
            <person name="Yoshida K."/>
            <person name="Sommer R.J."/>
        </authorList>
    </citation>
    <scope>NUCLEOTIDE SEQUENCE</scope>
    <source>
        <strain evidence="3">RS5133</strain>
    </source>
</reference>